<proteinExistence type="predicted"/>
<dbReference type="NCBIfam" id="NF040560">
    <property type="entry name" value="CAS_Csx15"/>
    <property type="match status" value="1"/>
</dbReference>
<dbReference type="CDD" id="cd09766">
    <property type="entry name" value="Csx15_I-U"/>
    <property type="match status" value="1"/>
</dbReference>
<reference evidence="1 2" key="1">
    <citation type="journal article" date="2018" name="Environ. Microbiol.">
        <title>Novel energy conservation strategies and behaviour of Pelotomaculum schinkii driving syntrophic propionate catabolism.</title>
        <authorList>
            <person name="Hidalgo-Ahumada C.A.P."/>
            <person name="Nobu M.K."/>
            <person name="Narihiro T."/>
            <person name="Tamaki H."/>
            <person name="Liu W.T."/>
            <person name="Kamagata Y."/>
            <person name="Stams A.J.M."/>
            <person name="Imachi H."/>
            <person name="Sousa D.Z."/>
        </authorList>
    </citation>
    <scope>NUCLEOTIDE SEQUENCE [LARGE SCALE GENOMIC DNA]</scope>
    <source>
        <strain evidence="1 2">MGP</strain>
    </source>
</reference>
<keyword evidence="2" id="KW-1185">Reference proteome</keyword>
<dbReference type="EMBL" id="QFFZ01000063">
    <property type="protein sequence ID" value="TEB09033.1"/>
    <property type="molecule type" value="Genomic_DNA"/>
</dbReference>
<dbReference type="AlphaFoldDB" id="A0A4Y7RJM5"/>
<protein>
    <submittedName>
        <fullName evidence="1">Uncharacterized protein</fullName>
    </submittedName>
</protein>
<comment type="caution">
    <text evidence="1">The sequence shown here is derived from an EMBL/GenBank/DDBJ whole genome shotgun (WGS) entry which is preliminary data.</text>
</comment>
<sequence>MFLVLINFSHPFTHEQLRRLEELAQKKVERVIEVSAQIDPQQPIVPQIVAMADKTGLTPQEWQTTPLIVNPPSLNISAVTLLAELHGRCGYFPAVARLRPVANSVPPQFEMAEIINLQAVREESRKGR</sequence>
<name>A0A4Y7RJM5_9FIRM</name>
<dbReference type="Proteomes" id="UP000297597">
    <property type="component" value="Unassembled WGS sequence"/>
</dbReference>
<evidence type="ECO:0000313" key="2">
    <source>
        <dbReference type="Proteomes" id="UP000297597"/>
    </source>
</evidence>
<dbReference type="RefSeq" id="WP_134215609.1">
    <property type="nucleotide sequence ID" value="NZ_QFFZ01000063.1"/>
</dbReference>
<dbReference type="OrthoDB" id="597445at2"/>
<evidence type="ECO:0000313" key="1">
    <source>
        <dbReference type="EMBL" id="TEB09033.1"/>
    </source>
</evidence>
<organism evidence="1 2">
    <name type="scientific">Pelotomaculum propionicicum</name>
    <dbReference type="NCBI Taxonomy" id="258475"/>
    <lineage>
        <taxon>Bacteria</taxon>
        <taxon>Bacillati</taxon>
        <taxon>Bacillota</taxon>
        <taxon>Clostridia</taxon>
        <taxon>Eubacteriales</taxon>
        <taxon>Desulfotomaculaceae</taxon>
        <taxon>Pelotomaculum</taxon>
    </lineage>
</organism>
<accession>A0A4Y7RJM5</accession>
<gene>
    <name evidence="1" type="ORF">Pmgp_03453</name>
</gene>